<gene>
    <name evidence="2" type="ORF">TNIN_206851</name>
</gene>
<proteinExistence type="predicted"/>
<evidence type="ECO:0000313" key="3">
    <source>
        <dbReference type="Proteomes" id="UP000886998"/>
    </source>
</evidence>
<comment type="caution">
    <text evidence="2">The sequence shown here is derived from an EMBL/GenBank/DDBJ whole genome shotgun (WGS) entry which is preliminary data.</text>
</comment>
<keyword evidence="3" id="KW-1185">Reference proteome</keyword>
<dbReference type="Proteomes" id="UP000886998">
    <property type="component" value="Unassembled WGS sequence"/>
</dbReference>
<dbReference type="AlphaFoldDB" id="A0A8X6MI17"/>
<name>A0A8X6MI17_9ARAC</name>
<sequence length="74" mass="8078">MVKPRKPPVLPKVPSSKIQSFPNKKRIVIGLKPVANPCKFPFPASVHLSNEAHRNRNASAQGPKWVGQATLAIT</sequence>
<organism evidence="2 3">
    <name type="scientific">Trichonephila inaurata madagascariensis</name>
    <dbReference type="NCBI Taxonomy" id="2747483"/>
    <lineage>
        <taxon>Eukaryota</taxon>
        <taxon>Metazoa</taxon>
        <taxon>Ecdysozoa</taxon>
        <taxon>Arthropoda</taxon>
        <taxon>Chelicerata</taxon>
        <taxon>Arachnida</taxon>
        <taxon>Araneae</taxon>
        <taxon>Araneomorphae</taxon>
        <taxon>Entelegynae</taxon>
        <taxon>Araneoidea</taxon>
        <taxon>Nephilidae</taxon>
        <taxon>Trichonephila</taxon>
        <taxon>Trichonephila inaurata</taxon>
    </lineage>
</organism>
<dbReference type="EMBL" id="BMAV01027023">
    <property type="protein sequence ID" value="GFS55280.1"/>
    <property type="molecule type" value="Genomic_DNA"/>
</dbReference>
<protein>
    <submittedName>
        <fullName evidence="2">Uncharacterized protein</fullName>
    </submittedName>
</protein>
<accession>A0A8X6MI17</accession>
<reference evidence="2" key="1">
    <citation type="submission" date="2020-08" db="EMBL/GenBank/DDBJ databases">
        <title>Multicomponent nature underlies the extraordinary mechanical properties of spider dragline silk.</title>
        <authorList>
            <person name="Kono N."/>
            <person name="Nakamura H."/>
            <person name="Mori M."/>
            <person name="Yoshida Y."/>
            <person name="Ohtoshi R."/>
            <person name="Malay A.D."/>
            <person name="Moran D.A.P."/>
            <person name="Tomita M."/>
            <person name="Numata K."/>
            <person name="Arakawa K."/>
        </authorList>
    </citation>
    <scope>NUCLEOTIDE SEQUENCE</scope>
</reference>
<feature type="region of interest" description="Disordered" evidence="1">
    <location>
        <begin position="55"/>
        <end position="74"/>
    </location>
</feature>
<evidence type="ECO:0000256" key="1">
    <source>
        <dbReference type="SAM" id="MobiDB-lite"/>
    </source>
</evidence>
<evidence type="ECO:0000313" key="2">
    <source>
        <dbReference type="EMBL" id="GFS55280.1"/>
    </source>
</evidence>